<gene>
    <name evidence="7" type="ORF">E2562_006624</name>
</gene>
<comment type="caution">
    <text evidence="7">The sequence shown here is derived from an EMBL/GenBank/DDBJ whole genome shotgun (WGS) entry which is preliminary data.</text>
</comment>
<accession>A0A6G1EGV1</accession>
<reference evidence="7 8" key="1">
    <citation type="submission" date="2019-11" db="EMBL/GenBank/DDBJ databases">
        <title>Whole genome sequence of Oryza granulata.</title>
        <authorList>
            <person name="Li W."/>
        </authorList>
    </citation>
    <scope>NUCLEOTIDE SEQUENCE [LARGE SCALE GENOMIC DNA]</scope>
    <source>
        <strain evidence="8">cv. Menghai</strain>
        <tissue evidence="7">Leaf</tissue>
    </source>
</reference>
<evidence type="ECO:0000259" key="6">
    <source>
        <dbReference type="PROSITE" id="PS50927"/>
    </source>
</evidence>
<comment type="catalytic activity">
    <reaction evidence="4">
        <text>L-threonyl-[protein] + ATP = O-phospho-L-threonyl-[protein] + ADP + H(+)</text>
        <dbReference type="Rhea" id="RHEA:46608"/>
        <dbReference type="Rhea" id="RHEA-COMP:11060"/>
        <dbReference type="Rhea" id="RHEA-COMP:11605"/>
        <dbReference type="ChEBI" id="CHEBI:15378"/>
        <dbReference type="ChEBI" id="CHEBI:30013"/>
        <dbReference type="ChEBI" id="CHEBI:30616"/>
        <dbReference type="ChEBI" id="CHEBI:61977"/>
        <dbReference type="ChEBI" id="CHEBI:456216"/>
        <dbReference type="EC" id="2.7.11.1"/>
    </reaction>
</comment>
<dbReference type="EC" id="2.7.11.1" evidence="2"/>
<dbReference type="SUPFAM" id="SSF51110">
    <property type="entry name" value="alpha-D-mannose-specific plant lectins"/>
    <property type="match status" value="1"/>
</dbReference>
<keyword evidence="8" id="KW-1185">Reference proteome</keyword>
<dbReference type="AlphaFoldDB" id="A0A6G1EGV1"/>
<keyword evidence="3" id="KW-0675">Receptor</keyword>
<dbReference type="PROSITE" id="PS50927">
    <property type="entry name" value="BULB_LECTIN"/>
    <property type="match status" value="1"/>
</dbReference>
<dbReference type="Proteomes" id="UP000479710">
    <property type="component" value="Unassembled WGS sequence"/>
</dbReference>
<dbReference type="InterPro" id="IPR001480">
    <property type="entry name" value="Bulb-type_lectin_dom"/>
</dbReference>
<dbReference type="Gene3D" id="2.90.10.10">
    <property type="entry name" value="Bulb-type lectin domain"/>
    <property type="match status" value="1"/>
</dbReference>
<dbReference type="GO" id="GO:0051707">
    <property type="term" value="P:response to other organism"/>
    <property type="evidence" value="ECO:0007669"/>
    <property type="project" value="UniProtKB-ARBA"/>
</dbReference>
<evidence type="ECO:0000313" key="7">
    <source>
        <dbReference type="EMBL" id="KAF0923644.1"/>
    </source>
</evidence>
<evidence type="ECO:0000256" key="4">
    <source>
        <dbReference type="ARBA" id="ARBA00047899"/>
    </source>
</evidence>
<dbReference type="OrthoDB" id="740822at2759"/>
<comment type="catalytic activity">
    <reaction evidence="5">
        <text>L-seryl-[protein] + ATP = O-phospho-L-seryl-[protein] + ADP + H(+)</text>
        <dbReference type="Rhea" id="RHEA:17989"/>
        <dbReference type="Rhea" id="RHEA-COMP:9863"/>
        <dbReference type="Rhea" id="RHEA-COMP:11604"/>
        <dbReference type="ChEBI" id="CHEBI:15378"/>
        <dbReference type="ChEBI" id="CHEBI:29999"/>
        <dbReference type="ChEBI" id="CHEBI:30616"/>
        <dbReference type="ChEBI" id="CHEBI:83421"/>
        <dbReference type="ChEBI" id="CHEBI:456216"/>
        <dbReference type="EC" id="2.7.11.1"/>
    </reaction>
</comment>
<proteinExistence type="predicted"/>
<evidence type="ECO:0000256" key="2">
    <source>
        <dbReference type="ARBA" id="ARBA00012513"/>
    </source>
</evidence>
<organism evidence="7 8">
    <name type="scientific">Oryza meyeriana var. granulata</name>
    <dbReference type="NCBI Taxonomy" id="110450"/>
    <lineage>
        <taxon>Eukaryota</taxon>
        <taxon>Viridiplantae</taxon>
        <taxon>Streptophyta</taxon>
        <taxon>Embryophyta</taxon>
        <taxon>Tracheophyta</taxon>
        <taxon>Spermatophyta</taxon>
        <taxon>Magnoliopsida</taxon>
        <taxon>Liliopsida</taxon>
        <taxon>Poales</taxon>
        <taxon>Poaceae</taxon>
        <taxon>BOP clade</taxon>
        <taxon>Oryzoideae</taxon>
        <taxon>Oryzeae</taxon>
        <taxon>Oryzinae</taxon>
        <taxon>Oryza</taxon>
        <taxon>Oryza meyeriana</taxon>
    </lineage>
</organism>
<feature type="domain" description="Bulb-type lectin" evidence="6">
    <location>
        <begin position="1"/>
        <end position="85"/>
    </location>
</feature>
<evidence type="ECO:0000256" key="5">
    <source>
        <dbReference type="ARBA" id="ARBA00048679"/>
    </source>
</evidence>
<evidence type="ECO:0000256" key="1">
    <source>
        <dbReference type="ARBA" id="ARBA00004479"/>
    </source>
</evidence>
<sequence length="114" mass="12347">MCSLVVVLGDVTVWASDHDGVKFLARGLCRLELAVDGDLRLTDGAGTVGWSSGTAGRRAKVLRLSRTGKLRLLDAKNQSVWQSFDKPTDKLLRGQCIRLPSYNDPVGVLLLGPQ</sequence>
<dbReference type="InterPro" id="IPR036426">
    <property type="entry name" value="Bulb-type_lectin_dom_sf"/>
</dbReference>
<dbReference type="EMBL" id="SPHZ02000003">
    <property type="protein sequence ID" value="KAF0923644.1"/>
    <property type="molecule type" value="Genomic_DNA"/>
</dbReference>
<name>A0A6G1EGV1_9ORYZ</name>
<dbReference type="GO" id="GO:0004674">
    <property type="term" value="F:protein serine/threonine kinase activity"/>
    <property type="evidence" value="ECO:0007669"/>
    <property type="project" value="UniProtKB-EC"/>
</dbReference>
<protein>
    <recommendedName>
        <fullName evidence="2">non-specific serine/threonine protein kinase</fullName>
        <ecNumber evidence="2">2.7.11.1</ecNumber>
    </recommendedName>
</protein>
<comment type="subcellular location">
    <subcellularLocation>
        <location evidence="1">Membrane</location>
        <topology evidence="1">Single-pass type I membrane protein</topology>
    </subcellularLocation>
</comment>
<dbReference type="GO" id="GO:0016020">
    <property type="term" value="C:membrane"/>
    <property type="evidence" value="ECO:0007669"/>
    <property type="project" value="UniProtKB-SubCell"/>
</dbReference>
<dbReference type="Pfam" id="PF01453">
    <property type="entry name" value="B_lectin"/>
    <property type="match status" value="1"/>
</dbReference>
<evidence type="ECO:0000256" key="3">
    <source>
        <dbReference type="ARBA" id="ARBA00023170"/>
    </source>
</evidence>
<evidence type="ECO:0000313" key="8">
    <source>
        <dbReference type="Proteomes" id="UP000479710"/>
    </source>
</evidence>